<dbReference type="PANTHER" id="PTHR37308:SF1">
    <property type="entry name" value="POLYPRENYL-PHOSPHATE TRANSPORTER"/>
    <property type="match status" value="1"/>
</dbReference>
<protein>
    <submittedName>
        <fullName evidence="2">DUF368 domain-containing protein</fullName>
    </submittedName>
</protein>
<feature type="transmembrane region" description="Helical" evidence="1">
    <location>
        <begin position="157"/>
        <end position="173"/>
    </location>
</feature>
<keyword evidence="1" id="KW-1133">Transmembrane helix</keyword>
<evidence type="ECO:0000256" key="1">
    <source>
        <dbReference type="SAM" id="Phobius"/>
    </source>
</evidence>
<dbReference type="RefSeq" id="WP_188406224.1">
    <property type="nucleotide sequence ID" value="NZ_BMGL01000008.1"/>
</dbReference>
<dbReference type="EMBL" id="BMGL01000008">
    <property type="protein sequence ID" value="GGE14788.1"/>
    <property type="molecule type" value="Genomic_DNA"/>
</dbReference>
<name>A0A917E8B2_9FLAO</name>
<keyword evidence="1" id="KW-0812">Transmembrane</keyword>
<feature type="transmembrane region" description="Helical" evidence="1">
    <location>
        <begin position="67"/>
        <end position="91"/>
    </location>
</feature>
<feature type="transmembrane region" description="Helical" evidence="1">
    <location>
        <begin position="254"/>
        <end position="273"/>
    </location>
</feature>
<keyword evidence="3" id="KW-1185">Reference proteome</keyword>
<dbReference type="PANTHER" id="PTHR37308">
    <property type="entry name" value="INTEGRAL MEMBRANE PROTEIN"/>
    <property type="match status" value="1"/>
</dbReference>
<feature type="transmembrane region" description="Helical" evidence="1">
    <location>
        <begin position="103"/>
        <end position="120"/>
    </location>
</feature>
<accession>A0A917E8B2</accession>
<proteinExistence type="predicted"/>
<dbReference type="AlphaFoldDB" id="A0A917E8B2"/>
<feature type="transmembrane region" description="Helical" evidence="1">
    <location>
        <begin position="26"/>
        <end position="46"/>
    </location>
</feature>
<sequence>MQSTRTFTDKSFLFLKGLAMGAANKVPGVSGGVVAFVAGFYEEFIYSLQKFNLKAIKLLIAGRGKSFITYINFNFISILILGMTVSYFSISKILDYLIKHFELYVWSAFFGMIIGSIYYIAKDFNLKSTKNLIFIFIGIIAGILISLLEPASKNENLWFVFFCGIISVSGMTLPGLSGSFILILLGNYVLLLVDSVNALFDTLYDISKLDFSFTENKQRIKLLKILTSFTAGSVFGLISLSHLLGFVLKNYKSITYSIIIGFITGSLGVVWPWKKPVFKTDAVGKMILDSNNNKILSNYQRYWPNLEDSSTWIAIIFMFVGIFIVLSLAWYGKKKRK</sequence>
<reference evidence="2 3" key="1">
    <citation type="journal article" date="2014" name="Int. J. Syst. Evol. Microbiol.">
        <title>Complete genome sequence of Corynebacterium casei LMG S-19264T (=DSM 44701T), isolated from a smear-ripened cheese.</title>
        <authorList>
            <consortium name="US DOE Joint Genome Institute (JGI-PGF)"/>
            <person name="Walter F."/>
            <person name="Albersmeier A."/>
            <person name="Kalinowski J."/>
            <person name="Ruckert C."/>
        </authorList>
    </citation>
    <scope>NUCLEOTIDE SEQUENCE [LARGE SCALE GENOMIC DNA]</scope>
    <source>
        <strain evidence="2 3">CGMCC 1.12925</strain>
    </source>
</reference>
<gene>
    <name evidence="2" type="ORF">GCM10010831_15140</name>
</gene>
<organism evidence="2 3">
    <name type="scientific">Psychroflexus salis</name>
    <dbReference type="NCBI Taxonomy" id="1526574"/>
    <lineage>
        <taxon>Bacteria</taxon>
        <taxon>Pseudomonadati</taxon>
        <taxon>Bacteroidota</taxon>
        <taxon>Flavobacteriia</taxon>
        <taxon>Flavobacteriales</taxon>
        <taxon>Flavobacteriaceae</taxon>
        <taxon>Psychroflexus</taxon>
    </lineage>
</organism>
<evidence type="ECO:0000313" key="2">
    <source>
        <dbReference type="EMBL" id="GGE14788.1"/>
    </source>
</evidence>
<evidence type="ECO:0000313" key="3">
    <source>
        <dbReference type="Proteomes" id="UP000599688"/>
    </source>
</evidence>
<feature type="transmembrane region" description="Helical" evidence="1">
    <location>
        <begin position="132"/>
        <end position="151"/>
    </location>
</feature>
<keyword evidence="1" id="KW-0472">Membrane</keyword>
<dbReference type="Proteomes" id="UP000599688">
    <property type="component" value="Unassembled WGS sequence"/>
</dbReference>
<dbReference type="Pfam" id="PF04018">
    <property type="entry name" value="VCA0040-like"/>
    <property type="match status" value="1"/>
</dbReference>
<feature type="transmembrane region" description="Helical" evidence="1">
    <location>
        <begin position="220"/>
        <end position="247"/>
    </location>
</feature>
<comment type="caution">
    <text evidence="2">The sequence shown here is derived from an EMBL/GenBank/DDBJ whole genome shotgun (WGS) entry which is preliminary data.</text>
</comment>
<dbReference type="InterPro" id="IPR007163">
    <property type="entry name" value="VCA0040-like"/>
</dbReference>
<feature type="transmembrane region" description="Helical" evidence="1">
    <location>
        <begin position="311"/>
        <end position="331"/>
    </location>
</feature>